<dbReference type="InterPro" id="IPR010710">
    <property type="entry name" value="DUF1289"/>
</dbReference>
<evidence type="ECO:0000313" key="1">
    <source>
        <dbReference type="EMBL" id="MDW6004198.1"/>
    </source>
</evidence>
<dbReference type="RefSeq" id="WP_087480052.1">
    <property type="nucleotide sequence ID" value="NZ_AP024883.1"/>
</dbReference>
<protein>
    <submittedName>
        <fullName evidence="1">DUF1289 domain-containing protein</fullName>
    </submittedName>
</protein>
<gene>
    <name evidence="1" type="ORF">SBX37_15160</name>
    <name evidence="2" type="ORF">VIM7927_00226</name>
</gene>
<dbReference type="OrthoDB" id="9811423at2"/>
<evidence type="ECO:0000313" key="2">
    <source>
        <dbReference type="EMBL" id="SMR99004.1"/>
    </source>
</evidence>
<evidence type="ECO:0000313" key="3">
    <source>
        <dbReference type="Proteomes" id="UP000196125"/>
    </source>
</evidence>
<accession>A0A1Y6IMW4</accession>
<name>A0A1Y6IMW4_9VIBR</name>
<dbReference type="EMBL" id="FXXI01000001">
    <property type="protein sequence ID" value="SMR99004.1"/>
    <property type="molecule type" value="Genomic_DNA"/>
</dbReference>
<reference evidence="1 4" key="2">
    <citation type="submission" date="2023-11" db="EMBL/GenBank/DDBJ databases">
        <title>Plant-associative lifestyle of Vibrio porteresiae and its evolutionary dynamics.</title>
        <authorList>
            <person name="Rameshkumar N."/>
            <person name="Kirti K."/>
        </authorList>
    </citation>
    <scope>NUCLEOTIDE SEQUENCE [LARGE SCALE GENOMIC DNA]</scope>
    <source>
        <strain evidence="1 4">MSSRF38</strain>
    </source>
</reference>
<organism evidence="2 3">
    <name type="scientific">Vibrio mangrovi</name>
    <dbReference type="NCBI Taxonomy" id="474394"/>
    <lineage>
        <taxon>Bacteria</taxon>
        <taxon>Pseudomonadati</taxon>
        <taxon>Pseudomonadota</taxon>
        <taxon>Gammaproteobacteria</taxon>
        <taxon>Vibrionales</taxon>
        <taxon>Vibrionaceae</taxon>
        <taxon>Vibrio</taxon>
    </lineage>
</organism>
<dbReference type="Proteomes" id="UP000196125">
    <property type="component" value="Unassembled WGS sequence"/>
</dbReference>
<dbReference type="PANTHER" id="PTHR35175:SF2">
    <property type="entry name" value="DUF1289 DOMAIN-CONTAINING PROTEIN"/>
    <property type="match status" value="1"/>
</dbReference>
<evidence type="ECO:0000313" key="4">
    <source>
        <dbReference type="Proteomes" id="UP001283366"/>
    </source>
</evidence>
<dbReference type="Pfam" id="PF06945">
    <property type="entry name" value="DUF1289"/>
    <property type="match status" value="1"/>
</dbReference>
<dbReference type="Proteomes" id="UP001283366">
    <property type="component" value="Unassembled WGS sequence"/>
</dbReference>
<dbReference type="AlphaFoldDB" id="A0A1Y6IMW4"/>
<reference evidence="2 3" key="1">
    <citation type="submission" date="2017-05" db="EMBL/GenBank/DDBJ databases">
        <authorList>
            <person name="Song R."/>
            <person name="Chenine A.L."/>
            <person name="Ruprecht R.M."/>
        </authorList>
    </citation>
    <scope>NUCLEOTIDE SEQUENCE [LARGE SCALE GENOMIC DNA]</scope>
    <source>
        <strain evidence="2 3">CECT 7927</strain>
    </source>
</reference>
<keyword evidence="4" id="KW-1185">Reference proteome</keyword>
<dbReference type="EMBL" id="JAWRCO010000001">
    <property type="protein sequence ID" value="MDW6004198.1"/>
    <property type="molecule type" value="Genomic_DNA"/>
</dbReference>
<proteinExistence type="predicted"/>
<dbReference type="PANTHER" id="PTHR35175">
    <property type="entry name" value="DUF1289 DOMAIN-CONTAINING PROTEIN"/>
    <property type="match status" value="1"/>
</dbReference>
<sequence length="95" mass="10915">MAKEAIQTLNIYSIGEYHPSSGCKSPCIRHCCLDDHNICVGCFRTLSEILNWHTYTEAQKSVIVSRCETQKKNHLHAVFSDEATSYHERARMKRS</sequence>